<evidence type="ECO:0000313" key="1">
    <source>
        <dbReference type="EMBL" id="TDZ27942.1"/>
    </source>
</evidence>
<proteinExistence type="predicted"/>
<protein>
    <submittedName>
        <fullName evidence="1">Uncharacterized protein</fullName>
    </submittedName>
</protein>
<dbReference type="AlphaFoldDB" id="A0A4R8PQK0"/>
<keyword evidence="2" id="KW-1185">Reference proteome</keyword>
<dbReference type="EMBL" id="QAPG01001767">
    <property type="protein sequence ID" value="TDZ27942.1"/>
    <property type="molecule type" value="Genomic_DNA"/>
</dbReference>
<organism evidence="1 2">
    <name type="scientific">Colletotrichum spinosum</name>
    <dbReference type="NCBI Taxonomy" id="1347390"/>
    <lineage>
        <taxon>Eukaryota</taxon>
        <taxon>Fungi</taxon>
        <taxon>Dikarya</taxon>
        <taxon>Ascomycota</taxon>
        <taxon>Pezizomycotina</taxon>
        <taxon>Sordariomycetes</taxon>
        <taxon>Hypocreomycetidae</taxon>
        <taxon>Glomerellales</taxon>
        <taxon>Glomerellaceae</taxon>
        <taxon>Colletotrichum</taxon>
        <taxon>Colletotrichum orbiculare species complex</taxon>
    </lineage>
</organism>
<name>A0A4R8PQK0_9PEZI</name>
<reference evidence="1 2" key="1">
    <citation type="submission" date="2018-11" db="EMBL/GenBank/DDBJ databases">
        <title>Genome sequence and assembly of Colletotrichum spinosum.</title>
        <authorList>
            <person name="Gan P."/>
            <person name="Shirasu K."/>
        </authorList>
    </citation>
    <scope>NUCLEOTIDE SEQUENCE [LARGE SCALE GENOMIC DNA]</scope>
    <source>
        <strain evidence="1 2">CBS 515.97</strain>
    </source>
</reference>
<gene>
    <name evidence="1" type="ORF">C8035_v008633</name>
</gene>
<dbReference type="Proteomes" id="UP000295083">
    <property type="component" value="Unassembled WGS sequence"/>
</dbReference>
<accession>A0A4R8PQK0</accession>
<comment type="caution">
    <text evidence="1">The sequence shown here is derived from an EMBL/GenBank/DDBJ whole genome shotgun (WGS) entry which is preliminary data.</text>
</comment>
<sequence>MRTMKGVLVQSPEKQHGDIRRLRNSLLWLSEGRLLCDPDDEFGQLIPRFQYQNAMDEANYEDSDSMEYVYEGISPQKLRPRSKASTIEVHVARANSQGGFNINGDVGKKVYPGFGRKTFDERCYATVHAACLEIAEKVHVSGLAHIRDSLGHSPVEIESVTACLLRNLQQRHSEFLFAVEENARDLEKRLSKLRPEIIDNILVHLGRDLPKECTRIVPAIFWVDQLKKARRPGLSLLPWLWDIEPDLIDAKAAEPCPGGVEFEWDWELFVRQLTHGFRIETQPGVPTDYDTVDGRVVWQTTATGHRSDLTHVPAGLHNRWRIWHLLEKMYVGDALDYIEEEDLILAEYPLYWDKAGRVVA</sequence>
<evidence type="ECO:0000313" key="2">
    <source>
        <dbReference type="Proteomes" id="UP000295083"/>
    </source>
</evidence>